<organism evidence="1 2">
    <name type="scientific">Sphingomonas mollis</name>
    <dbReference type="NCBI Taxonomy" id="2795726"/>
    <lineage>
        <taxon>Bacteria</taxon>
        <taxon>Pseudomonadati</taxon>
        <taxon>Pseudomonadota</taxon>
        <taxon>Alphaproteobacteria</taxon>
        <taxon>Sphingomonadales</taxon>
        <taxon>Sphingomonadaceae</taxon>
        <taxon>Sphingomonas</taxon>
    </lineage>
</organism>
<keyword evidence="2" id="KW-1185">Reference proteome</keyword>
<proteinExistence type="predicted"/>
<reference evidence="2" key="1">
    <citation type="submission" date="2020-12" db="EMBL/GenBank/DDBJ databases">
        <title>Hymenobacter sp.</title>
        <authorList>
            <person name="Kim M.K."/>
        </authorList>
    </citation>
    <scope>NUCLEOTIDE SEQUENCE [LARGE SCALE GENOMIC DNA]</scope>
    <source>
        <strain evidence="2">BT553</strain>
    </source>
</reference>
<evidence type="ECO:0000313" key="2">
    <source>
        <dbReference type="Proteomes" id="UP000640426"/>
    </source>
</evidence>
<name>A0ABS0XSC9_9SPHN</name>
<sequence>MSERFGALCADLAISCDVELAIIDMISKWRNVAVHTDDRSVKLASSTKAILKDAAHSLRQKNSHIDINLAVENLENRKMPVPKEITTLISMSVNFCRKVDQAAIVRVAGNREGMRQVVDRILADCLQQSDKASAMLAELMQGSLDRKKRGLRNVLRNLGISELATTQGRSAGRRTDDGEALPVSALLPDSYLDELAELSLPQLRQRFLLA</sequence>
<gene>
    <name evidence="1" type="ORF">JAO74_14205</name>
</gene>
<accession>A0ABS0XSC9</accession>
<comment type="caution">
    <text evidence="1">The sequence shown here is derived from an EMBL/GenBank/DDBJ whole genome shotgun (WGS) entry which is preliminary data.</text>
</comment>
<dbReference type="Proteomes" id="UP000640426">
    <property type="component" value="Unassembled WGS sequence"/>
</dbReference>
<evidence type="ECO:0000313" key="1">
    <source>
        <dbReference type="EMBL" id="MBJ6122947.1"/>
    </source>
</evidence>
<protein>
    <submittedName>
        <fullName evidence="1">Uncharacterized protein</fullName>
    </submittedName>
</protein>
<dbReference type="EMBL" id="JAELXS010000008">
    <property type="protein sequence ID" value="MBJ6122947.1"/>
    <property type="molecule type" value="Genomic_DNA"/>
</dbReference>
<dbReference type="RefSeq" id="WP_199039432.1">
    <property type="nucleotide sequence ID" value="NZ_JAELXS010000008.1"/>
</dbReference>